<comment type="caution">
    <text evidence="3">The sequence shown here is derived from an EMBL/GenBank/DDBJ whole genome shotgun (WGS) entry which is preliminary data.</text>
</comment>
<evidence type="ECO:0000313" key="4">
    <source>
        <dbReference type="Proteomes" id="UP001055172"/>
    </source>
</evidence>
<dbReference type="InterPro" id="IPR036770">
    <property type="entry name" value="Ankyrin_rpt-contain_sf"/>
</dbReference>
<keyword evidence="4" id="KW-1185">Reference proteome</keyword>
<dbReference type="PROSITE" id="PS50297">
    <property type="entry name" value="ANK_REP_REGION"/>
    <property type="match status" value="1"/>
</dbReference>
<dbReference type="AlphaFoldDB" id="A0AA37LYE8"/>
<dbReference type="Gene3D" id="1.25.40.20">
    <property type="entry name" value="Ankyrin repeat-containing domain"/>
    <property type="match status" value="1"/>
</dbReference>
<dbReference type="Pfam" id="PF00023">
    <property type="entry name" value="Ank"/>
    <property type="match status" value="1"/>
</dbReference>
<dbReference type="EMBL" id="BPPX01000040">
    <property type="protein sequence ID" value="GJC89337.1"/>
    <property type="molecule type" value="Genomic_DNA"/>
</dbReference>
<evidence type="ECO:0000256" key="2">
    <source>
        <dbReference type="SAM" id="MobiDB-lite"/>
    </source>
</evidence>
<gene>
    <name evidence="3" type="ORF">ColLi_12175</name>
</gene>
<feature type="repeat" description="ANK" evidence="1">
    <location>
        <begin position="184"/>
        <end position="210"/>
    </location>
</feature>
<keyword evidence="1" id="KW-0040">ANK repeat</keyword>
<reference evidence="3 4" key="1">
    <citation type="submission" date="2021-07" db="EMBL/GenBank/DDBJ databases">
        <title>Genome data of Colletotrichum spaethianum.</title>
        <authorList>
            <person name="Utami Y.D."/>
            <person name="Hiruma K."/>
        </authorList>
    </citation>
    <scope>NUCLEOTIDE SEQUENCE [LARGE SCALE GENOMIC DNA]</scope>
    <source>
        <strain evidence="3 4">MAFF 242679</strain>
    </source>
</reference>
<evidence type="ECO:0000313" key="3">
    <source>
        <dbReference type="EMBL" id="GJC89337.1"/>
    </source>
</evidence>
<sequence>MASLPNELVLAIIASIHDVPTLAAVARTCRSLYKMTLPFLHGKALDRDDAEVDNPNIVTDADPYALPLVLWATASRDLPLLETILALRPTHLTARLRLPATTCRGHWPWYRHVDVTVGHTTALHVSATVGDLPTLQWLLRHHRPSARGGGPGIDEPSRFACVCPSRHLSILQLFHVIYDPEDAPHASPLHLALCHGRVDCARLLVERGADWSRPLRGSHGVTGLMIMVANGLLPLFEWLLAQGLVTAAAANERDDLGLAALNYASACRDGAVAESMAKSLMLIVSGGGCADLHGADYAYNSNNNNNNNNAQGTDARAPSPSAAGHDVERDRDHEQIREYSRHVEACPVYTARCVGNDHVLKALCRRNTPDYHKECLLTADWQIENGQR</sequence>
<evidence type="ECO:0008006" key="5">
    <source>
        <dbReference type="Google" id="ProtNLM"/>
    </source>
</evidence>
<accession>A0AA37LYE8</accession>
<dbReference type="Proteomes" id="UP001055172">
    <property type="component" value="Unassembled WGS sequence"/>
</dbReference>
<protein>
    <recommendedName>
        <fullName evidence="5">Ankyrin repeat protein</fullName>
    </recommendedName>
</protein>
<feature type="region of interest" description="Disordered" evidence="2">
    <location>
        <begin position="303"/>
        <end position="333"/>
    </location>
</feature>
<dbReference type="SUPFAM" id="SSF48403">
    <property type="entry name" value="Ankyrin repeat"/>
    <property type="match status" value="1"/>
</dbReference>
<organism evidence="3 4">
    <name type="scientific">Colletotrichum liriopes</name>
    <dbReference type="NCBI Taxonomy" id="708192"/>
    <lineage>
        <taxon>Eukaryota</taxon>
        <taxon>Fungi</taxon>
        <taxon>Dikarya</taxon>
        <taxon>Ascomycota</taxon>
        <taxon>Pezizomycotina</taxon>
        <taxon>Sordariomycetes</taxon>
        <taxon>Hypocreomycetidae</taxon>
        <taxon>Glomerellales</taxon>
        <taxon>Glomerellaceae</taxon>
        <taxon>Colletotrichum</taxon>
        <taxon>Colletotrichum spaethianum species complex</taxon>
    </lineage>
</organism>
<evidence type="ECO:0000256" key="1">
    <source>
        <dbReference type="PROSITE-ProRule" id="PRU00023"/>
    </source>
</evidence>
<proteinExistence type="predicted"/>
<dbReference type="InterPro" id="IPR002110">
    <property type="entry name" value="Ankyrin_rpt"/>
</dbReference>
<dbReference type="PROSITE" id="PS50088">
    <property type="entry name" value="ANK_REPEAT"/>
    <property type="match status" value="1"/>
</dbReference>
<name>A0AA37LYE8_9PEZI</name>
<dbReference type="SMART" id="SM00248">
    <property type="entry name" value="ANK"/>
    <property type="match status" value="3"/>
</dbReference>